<dbReference type="Proteomes" id="UP001610810">
    <property type="component" value="Unassembled WGS sequence"/>
</dbReference>
<gene>
    <name evidence="2" type="ORF">ACH3YB_10205</name>
    <name evidence="3" type="ORF">GUR47_11925</name>
</gene>
<reference evidence="2 4" key="2">
    <citation type="submission" date="2024-10" db="EMBL/GenBank/DDBJ databases">
        <authorList>
            <person name="Wannawong T."/>
            <person name="Kuncharoen N."/>
            <person name="Mhuantong W."/>
        </authorList>
    </citation>
    <scope>NUCLEOTIDE SEQUENCE [LARGE SCALE GENOMIC DNA]</scope>
    <source>
        <strain evidence="2 4">CALK1-4</strain>
    </source>
</reference>
<keyword evidence="4" id="KW-1185">Reference proteome</keyword>
<dbReference type="GeneID" id="91301069"/>
<dbReference type="EMBL" id="JBIQWK010000002">
    <property type="protein sequence ID" value="MFI0572003.1"/>
    <property type="molecule type" value="Genomic_DNA"/>
</dbReference>
<evidence type="ECO:0000259" key="1">
    <source>
        <dbReference type="Pfam" id="PF19493"/>
    </source>
</evidence>
<dbReference type="RefSeq" id="WP_127894761.1">
    <property type="nucleotide sequence ID" value="NZ_BMUY01000013.1"/>
</dbReference>
<accession>A0A6B3QHG3</accession>
<dbReference type="EMBL" id="JAAIFS010000002">
    <property type="protein sequence ID" value="NEV87362.1"/>
    <property type="molecule type" value="Genomic_DNA"/>
</dbReference>
<organism evidence="3">
    <name type="scientific">Streptomyces tendae</name>
    <dbReference type="NCBI Taxonomy" id="1932"/>
    <lineage>
        <taxon>Bacteria</taxon>
        <taxon>Bacillati</taxon>
        <taxon>Actinomycetota</taxon>
        <taxon>Actinomycetes</taxon>
        <taxon>Kitasatosporales</taxon>
        <taxon>Streptomycetaceae</taxon>
        <taxon>Streptomyces</taxon>
    </lineage>
</organism>
<evidence type="ECO:0000313" key="4">
    <source>
        <dbReference type="Proteomes" id="UP001610810"/>
    </source>
</evidence>
<evidence type="ECO:0000313" key="2">
    <source>
        <dbReference type="EMBL" id="MFI0572003.1"/>
    </source>
</evidence>
<feature type="domain" description="Trypsin-co-occurring" evidence="1">
    <location>
        <begin position="7"/>
        <end position="105"/>
    </location>
</feature>
<dbReference type="InterPro" id="IPR045794">
    <property type="entry name" value="Trypco1"/>
</dbReference>
<dbReference type="NCBIfam" id="NF041216">
    <property type="entry name" value="CU044_2847_fam"/>
    <property type="match status" value="1"/>
</dbReference>
<protein>
    <submittedName>
        <fullName evidence="2">CU044_2847 family protein</fullName>
    </submittedName>
</protein>
<evidence type="ECO:0000313" key="3">
    <source>
        <dbReference type="EMBL" id="NEV87362.1"/>
    </source>
</evidence>
<reference evidence="3" key="1">
    <citation type="journal article" date="2020" name="Microorganisms">
        <title>Isolation, Genomic and Metabolomic Characterization of Streptomyces tendae VITAKN with Quorum Sensing Inhibitory Activity from Southern India.</title>
        <authorList>
            <person name="Ishaque N.M."/>
            <person name="Burgsdorf I."/>
            <person name="Limlingan Malit J.J."/>
            <person name="Saha S."/>
            <person name="Teta R."/>
            <person name="Ewe D."/>
            <person name="Kannabiran K."/>
            <person name="Hrouzek P."/>
            <person name="Steindler L."/>
            <person name="Costantino V."/>
            <person name="Saurav K."/>
        </authorList>
    </citation>
    <scope>NUCLEOTIDE SEQUENCE</scope>
    <source>
        <strain evidence="3">VITAKN</strain>
    </source>
</reference>
<sequence>MGDVVSFALPDGGRVLVEPVDEDVYGLQEISVNGSTVVRRAQEGLGDALDGIRRMAAEAHSRMTSLAVAPKRLELEFGVKLSGEAGAVVAKATGEAHLIVRAVWES</sequence>
<name>A0A6B3QHG3_STRTE</name>
<dbReference type="AlphaFoldDB" id="A0A6B3QHG3"/>
<proteinExistence type="predicted"/>
<dbReference type="Pfam" id="PF19493">
    <property type="entry name" value="Trypco1"/>
    <property type="match status" value="1"/>
</dbReference>
<comment type="caution">
    <text evidence="3">The sequence shown here is derived from an EMBL/GenBank/DDBJ whole genome shotgun (WGS) entry which is preliminary data.</text>
</comment>